<dbReference type="PROSITE" id="PS50931">
    <property type="entry name" value="HTH_LYSR"/>
    <property type="match status" value="1"/>
</dbReference>
<evidence type="ECO:0000313" key="7">
    <source>
        <dbReference type="Proteomes" id="UP000194151"/>
    </source>
</evidence>
<dbReference type="AlphaFoldDB" id="A0A1W6YJC2"/>
<dbReference type="OrthoDB" id="9157176at2"/>
<dbReference type="InterPro" id="IPR036388">
    <property type="entry name" value="WH-like_DNA-bd_sf"/>
</dbReference>
<evidence type="ECO:0000256" key="2">
    <source>
        <dbReference type="ARBA" id="ARBA00023015"/>
    </source>
</evidence>
<gene>
    <name evidence="6" type="ORF">CAL12_10055</name>
</gene>
<keyword evidence="2" id="KW-0805">Transcription regulation</keyword>
<dbReference type="STRING" id="1416806.CAL12_10055"/>
<evidence type="ECO:0000259" key="5">
    <source>
        <dbReference type="PROSITE" id="PS50931"/>
    </source>
</evidence>
<accession>A0A1W6YJC2</accession>
<feature type="domain" description="HTH lysR-type" evidence="5">
    <location>
        <begin position="2"/>
        <end position="59"/>
    </location>
</feature>
<dbReference type="Proteomes" id="UP000194151">
    <property type="component" value="Chromosome"/>
</dbReference>
<dbReference type="PANTHER" id="PTHR30346">
    <property type="entry name" value="TRANSCRIPTIONAL DUAL REGULATOR HCAR-RELATED"/>
    <property type="match status" value="1"/>
</dbReference>
<evidence type="ECO:0000256" key="4">
    <source>
        <dbReference type="ARBA" id="ARBA00023163"/>
    </source>
</evidence>
<dbReference type="Gene3D" id="1.10.10.10">
    <property type="entry name" value="Winged helix-like DNA-binding domain superfamily/Winged helix DNA-binding domain"/>
    <property type="match status" value="1"/>
</dbReference>
<proteinExistence type="inferred from homology"/>
<keyword evidence="3" id="KW-0238">DNA-binding</keyword>
<dbReference type="InterPro" id="IPR036390">
    <property type="entry name" value="WH_DNA-bd_sf"/>
</dbReference>
<dbReference type="GO" id="GO:0032993">
    <property type="term" value="C:protein-DNA complex"/>
    <property type="evidence" value="ECO:0007669"/>
    <property type="project" value="TreeGrafter"/>
</dbReference>
<name>A0A1W6YJC2_9BORD</name>
<dbReference type="Pfam" id="PF03466">
    <property type="entry name" value="LysR_substrate"/>
    <property type="match status" value="1"/>
</dbReference>
<dbReference type="RefSeq" id="WP_086064354.1">
    <property type="nucleotide sequence ID" value="NZ_CP021108.1"/>
</dbReference>
<dbReference type="SUPFAM" id="SSF53850">
    <property type="entry name" value="Periplasmic binding protein-like II"/>
    <property type="match status" value="1"/>
</dbReference>
<dbReference type="CDD" id="cd08414">
    <property type="entry name" value="PBP2_LTTR_aromatics_like"/>
    <property type="match status" value="1"/>
</dbReference>
<dbReference type="PRINTS" id="PR00039">
    <property type="entry name" value="HTHLYSR"/>
</dbReference>
<dbReference type="GO" id="GO:0003677">
    <property type="term" value="F:DNA binding"/>
    <property type="evidence" value="ECO:0007669"/>
    <property type="project" value="UniProtKB-KW"/>
</dbReference>
<dbReference type="Gene3D" id="3.40.190.10">
    <property type="entry name" value="Periplasmic binding protein-like II"/>
    <property type="match status" value="2"/>
</dbReference>
<dbReference type="InterPro" id="IPR005119">
    <property type="entry name" value="LysR_subst-bd"/>
</dbReference>
<evidence type="ECO:0000256" key="3">
    <source>
        <dbReference type="ARBA" id="ARBA00023125"/>
    </source>
</evidence>
<dbReference type="EMBL" id="CP021108">
    <property type="protein sequence ID" value="ARP81150.1"/>
    <property type="molecule type" value="Genomic_DNA"/>
</dbReference>
<dbReference type="PANTHER" id="PTHR30346:SF0">
    <property type="entry name" value="HCA OPERON TRANSCRIPTIONAL ACTIVATOR HCAR"/>
    <property type="match status" value="1"/>
</dbReference>
<reference evidence="6 7" key="1">
    <citation type="submission" date="2017-05" db="EMBL/GenBank/DDBJ databases">
        <title>Complete and WGS of Bordetella genogroups.</title>
        <authorList>
            <person name="Spilker T."/>
            <person name="LiPuma J."/>
        </authorList>
    </citation>
    <scope>NUCLEOTIDE SEQUENCE [LARGE SCALE GENOMIC DNA]</scope>
    <source>
        <strain evidence="6 7">AU19157</strain>
    </source>
</reference>
<keyword evidence="7" id="KW-1185">Reference proteome</keyword>
<comment type="similarity">
    <text evidence="1">Belongs to the LysR transcriptional regulatory family.</text>
</comment>
<dbReference type="SUPFAM" id="SSF46785">
    <property type="entry name" value="Winged helix' DNA-binding domain"/>
    <property type="match status" value="1"/>
</dbReference>
<sequence>MIDSRLLHVFSIVAEELHFGRAAQRLHISQPPLSQSIRKLEDTLGARLLIRSTRSVRLTAAGAELYRRVQQLAADSETMVRAVRQTAKGEVGHLIIGLTPSAAYSNLSEVLYEFHRRYPTVSLDLREMNSNVMPEALHQRQLDLALLRPPFADPDLAPLRVHDEPMMVAMRKDHPLARKRWVTMNQVLDHDLIGYSRQNSRYFSQIQQLMTGAVQKTPRIVMESMIPTILTLVEAGFGLALVPGALSRMRADTLAYAGVRGPGAMRAELLAARQPSSVNPAIDRFIAVMQAIGTHGGTAGRAARQAPVRP</sequence>
<dbReference type="GO" id="GO:0003700">
    <property type="term" value="F:DNA-binding transcription factor activity"/>
    <property type="evidence" value="ECO:0007669"/>
    <property type="project" value="InterPro"/>
</dbReference>
<dbReference type="KEGG" id="bgv:CAL12_10055"/>
<dbReference type="Pfam" id="PF00126">
    <property type="entry name" value="HTH_1"/>
    <property type="match status" value="1"/>
</dbReference>
<protein>
    <recommendedName>
        <fullName evidence="5">HTH lysR-type domain-containing protein</fullName>
    </recommendedName>
</protein>
<evidence type="ECO:0000256" key="1">
    <source>
        <dbReference type="ARBA" id="ARBA00009437"/>
    </source>
</evidence>
<organism evidence="6 7">
    <name type="scientific">Bordetella genomosp. 8</name>
    <dbReference type="NCBI Taxonomy" id="1416806"/>
    <lineage>
        <taxon>Bacteria</taxon>
        <taxon>Pseudomonadati</taxon>
        <taxon>Pseudomonadota</taxon>
        <taxon>Betaproteobacteria</taxon>
        <taxon>Burkholderiales</taxon>
        <taxon>Alcaligenaceae</taxon>
        <taxon>Bordetella</taxon>
    </lineage>
</organism>
<keyword evidence="4" id="KW-0804">Transcription</keyword>
<dbReference type="InterPro" id="IPR000847">
    <property type="entry name" value="LysR_HTH_N"/>
</dbReference>
<dbReference type="FunFam" id="1.10.10.10:FF:000001">
    <property type="entry name" value="LysR family transcriptional regulator"/>
    <property type="match status" value="1"/>
</dbReference>
<evidence type="ECO:0000313" key="6">
    <source>
        <dbReference type="EMBL" id="ARP81150.1"/>
    </source>
</evidence>